<dbReference type="InterPro" id="IPR013780">
    <property type="entry name" value="Glyco_hydro_b"/>
</dbReference>
<evidence type="ECO:0000313" key="8">
    <source>
        <dbReference type="EMBL" id="XBH10314.1"/>
    </source>
</evidence>
<dbReference type="CDD" id="cd14792">
    <property type="entry name" value="GH27"/>
    <property type="match status" value="1"/>
</dbReference>
<comment type="catalytic activity">
    <reaction evidence="5">
        <text>Hydrolysis of terminal, non-reducing alpha-D-galactose residues in alpha-D-galactosides, including galactose oligosaccharides, galactomannans and galactolipids.</text>
        <dbReference type="EC" id="3.2.1.22"/>
    </reaction>
</comment>
<dbReference type="Pfam" id="PF17801">
    <property type="entry name" value="Melibiase_C"/>
    <property type="match status" value="1"/>
</dbReference>
<dbReference type="SUPFAM" id="SSF51445">
    <property type="entry name" value="(Trans)glycosidases"/>
    <property type="match status" value="1"/>
</dbReference>
<accession>A0AAU7CZ85</accession>
<dbReference type="PANTHER" id="PTHR11452">
    <property type="entry name" value="ALPHA-GALACTOSIDASE/ALPHA-N-ACETYLGALACTOSAMINIDASE"/>
    <property type="match status" value="1"/>
</dbReference>
<keyword evidence="5" id="KW-1015">Disulfide bond</keyword>
<evidence type="ECO:0000259" key="7">
    <source>
        <dbReference type="Pfam" id="PF17801"/>
    </source>
</evidence>
<dbReference type="Gene3D" id="2.60.40.10">
    <property type="entry name" value="Immunoglobulins"/>
    <property type="match status" value="1"/>
</dbReference>
<evidence type="ECO:0000256" key="1">
    <source>
        <dbReference type="ARBA" id="ARBA00009743"/>
    </source>
</evidence>
<feature type="domain" description="Alpha galactosidase C-terminal" evidence="7">
    <location>
        <begin position="444"/>
        <end position="513"/>
    </location>
</feature>
<dbReference type="Gene3D" id="2.60.40.1180">
    <property type="entry name" value="Golgi alpha-mannosidase II"/>
    <property type="match status" value="1"/>
</dbReference>
<dbReference type="SUPFAM" id="SSF49313">
    <property type="entry name" value="Cadherin-like"/>
    <property type="match status" value="1"/>
</dbReference>
<dbReference type="PRINTS" id="PR00740">
    <property type="entry name" value="GLHYDRLASE27"/>
</dbReference>
<dbReference type="RefSeq" id="WP_348267820.1">
    <property type="nucleotide sequence ID" value="NZ_CP121194.1"/>
</dbReference>
<dbReference type="GO" id="GO:0005975">
    <property type="term" value="P:carbohydrate metabolic process"/>
    <property type="evidence" value="ECO:0007669"/>
    <property type="project" value="InterPro"/>
</dbReference>
<feature type="signal peptide" evidence="6">
    <location>
        <begin position="1"/>
        <end position="25"/>
    </location>
</feature>
<dbReference type="EC" id="3.2.1.22" evidence="5"/>
<dbReference type="GO" id="GO:0005509">
    <property type="term" value="F:calcium ion binding"/>
    <property type="evidence" value="ECO:0007669"/>
    <property type="project" value="InterPro"/>
</dbReference>
<feature type="chain" id="PRO_5043616242" description="Alpha-galactosidase" evidence="6">
    <location>
        <begin position="26"/>
        <end position="521"/>
    </location>
</feature>
<evidence type="ECO:0000256" key="5">
    <source>
        <dbReference type="RuleBase" id="RU361168"/>
    </source>
</evidence>
<dbReference type="KEGG" id="epl:P4G45_00915"/>
<evidence type="ECO:0000256" key="2">
    <source>
        <dbReference type="ARBA" id="ARBA00022729"/>
    </source>
</evidence>
<keyword evidence="4 5" id="KW-0326">Glycosidase</keyword>
<dbReference type="Pfam" id="PF05345">
    <property type="entry name" value="He_PIG"/>
    <property type="match status" value="1"/>
</dbReference>
<organism evidence="8">
    <name type="scientific">Edaphobacter paludis</name>
    <dbReference type="NCBI Taxonomy" id="3035702"/>
    <lineage>
        <taxon>Bacteria</taxon>
        <taxon>Pseudomonadati</taxon>
        <taxon>Acidobacteriota</taxon>
        <taxon>Terriglobia</taxon>
        <taxon>Terriglobales</taxon>
        <taxon>Acidobacteriaceae</taxon>
        <taxon>Edaphobacter</taxon>
    </lineage>
</organism>
<dbReference type="Pfam" id="PF16499">
    <property type="entry name" value="Melibiase_2"/>
    <property type="match status" value="1"/>
</dbReference>
<sequence>MGCKLNRRSRSFSLILLWMACQSLSAFGHALPEVRTPKAPATPRINGPVVYGTRAGHPFLYRIPCTGIRPMRFSVKGLPASLKVDQESGIISGLSPKKQGNYILSVKATNKLGTTSRKFTVVVGDKLGLTPQMGWNDWYTHYAHPTDGNIRAAADAMISSGMADYGYQYIDIDDAWARKPGSDVPELMGPPRDKNGSILSNNRFPDMKALTDFIHSRGLKAGIYSSPGPLTCARFDGSYGHEEADAQRVSQWGFDLLKYDMCSYRTVMKDRSLPELQKPYIKMGSLVHNLDRDVVFNMCQYGMGDVWKWGAAVGGSSWRTTGDLGLAKNDSLPGFYSVGFANAALDKYAGPGGWNDPDYILIGTVGDANKQGLSPQPTRLTPEEQYSYMSMWSLMASPLFFSGDMTKLDKFTLGVLDNSEVIDIDQDSLGKQAKIFRHTRQEFILVKPLADGSLAVGLFNVGSVPLRMSVGWKDLGLEGSAQVRDVWRQKSLGSFANSFSSQVAVHDVVLIRIKPRKITKK</sequence>
<dbReference type="InterPro" id="IPR015919">
    <property type="entry name" value="Cadherin-like_sf"/>
</dbReference>
<dbReference type="GO" id="GO:0016020">
    <property type="term" value="C:membrane"/>
    <property type="evidence" value="ECO:0007669"/>
    <property type="project" value="InterPro"/>
</dbReference>
<evidence type="ECO:0000256" key="4">
    <source>
        <dbReference type="ARBA" id="ARBA00023295"/>
    </source>
</evidence>
<evidence type="ECO:0000256" key="6">
    <source>
        <dbReference type="SAM" id="SignalP"/>
    </source>
</evidence>
<dbReference type="InterPro" id="IPR041233">
    <property type="entry name" value="Melibiase_C"/>
</dbReference>
<evidence type="ECO:0000256" key="3">
    <source>
        <dbReference type="ARBA" id="ARBA00022801"/>
    </source>
</evidence>
<dbReference type="SUPFAM" id="SSF51011">
    <property type="entry name" value="Glycosyl hydrolase domain"/>
    <property type="match status" value="1"/>
</dbReference>
<dbReference type="PROSITE" id="PS51257">
    <property type="entry name" value="PROKAR_LIPOPROTEIN"/>
    <property type="match status" value="1"/>
</dbReference>
<reference evidence="8" key="1">
    <citation type="submission" date="2023-03" db="EMBL/GenBank/DDBJ databases">
        <title>Edaphobacter sp.</title>
        <authorList>
            <person name="Huber K.J."/>
            <person name="Papendorf J."/>
            <person name="Pilke C."/>
            <person name="Bunk B."/>
            <person name="Sproeer C."/>
            <person name="Pester M."/>
        </authorList>
    </citation>
    <scope>NUCLEOTIDE SEQUENCE</scope>
    <source>
        <strain evidence="8">DSM 109919</strain>
    </source>
</reference>
<dbReference type="Gene3D" id="3.20.20.70">
    <property type="entry name" value="Aldolase class I"/>
    <property type="match status" value="1"/>
</dbReference>
<comment type="similarity">
    <text evidence="1 5">Belongs to the glycosyl hydrolase 27 family.</text>
</comment>
<proteinExistence type="inferred from homology"/>
<dbReference type="PANTHER" id="PTHR11452:SF75">
    <property type="entry name" value="ALPHA-GALACTOSIDASE MEL1"/>
    <property type="match status" value="1"/>
</dbReference>
<gene>
    <name evidence="8" type="ORF">P4G45_00915</name>
</gene>
<protein>
    <recommendedName>
        <fullName evidence="5">Alpha-galactosidase</fullName>
        <ecNumber evidence="5">3.2.1.22</ecNumber>
    </recommendedName>
    <alternativeName>
        <fullName evidence="5">Melibiase</fullName>
    </alternativeName>
</protein>
<dbReference type="InterPro" id="IPR002241">
    <property type="entry name" value="Glyco_hydro_27"/>
</dbReference>
<dbReference type="InterPro" id="IPR013785">
    <property type="entry name" value="Aldolase_TIM"/>
</dbReference>
<keyword evidence="3 5" id="KW-0378">Hydrolase</keyword>
<dbReference type="InterPro" id="IPR013783">
    <property type="entry name" value="Ig-like_fold"/>
</dbReference>
<dbReference type="EMBL" id="CP121194">
    <property type="protein sequence ID" value="XBH10314.1"/>
    <property type="molecule type" value="Genomic_DNA"/>
</dbReference>
<dbReference type="AlphaFoldDB" id="A0AAU7CZ85"/>
<name>A0AAU7CZ85_9BACT</name>
<dbReference type="GO" id="GO:0004557">
    <property type="term" value="F:alpha-galactosidase activity"/>
    <property type="evidence" value="ECO:0007669"/>
    <property type="project" value="UniProtKB-EC"/>
</dbReference>
<keyword evidence="2 6" id="KW-0732">Signal</keyword>
<dbReference type="InterPro" id="IPR017853">
    <property type="entry name" value="GH"/>
</dbReference>